<gene>
    <name evidence="1" type="ORF">LVIROSA_LOCUS18658</name>
</gene>
<comment type="caution">
    <text evidence="1">The sequence shown here is derived from an EMBL/GenBank/DDBJ whole genome shotgun (WGS) entry which is preliminary data.</text>
</comment>
<organism evidence="1 2">
    <name type="scientific">Lactuca virosa</name>
    <dbReference type="NCBI Taxonomy" id="75947"/>
    <lineage>
        <taxon>Eukaryota</taxon>
        <taxon>Viridiplantae</taxon>
        <taxon>Streptophyta</taxon>
        <taxon>Embryophyta</taxon>
        <taxon>Tracheophyta</taxon>
        <taxon>Spermatophyta</taxon>
        <taxon>Magnoliopsida</taxon>
        <taxon>eudicotyledons</taxon>
        <taxon>Gunneridae</taxon>
        <taxon>Pentapetalae</taxon>
        <taxon>asterids</taxon>
        <taxon>campanulids</taxon>
        <taxon>Asterales</taxon>
        <taxon>Asteraceae</taxon>
        <taxon>Cichorioideae</taxon>
        <taxon>Cichorieae</taxon>
        <taxon>Lactucinae</taxon>
        <taxon>Lactuca</taxon>
    </lineage>
</organism>
<sequence>MEFDRLGFPCVCFPWLPRSKEIGPKSLGLCRTSKAKQIKKDNEGRGKAAYRLKPTCDRCLVWCSTSDNNKAIEGGLDEFYGVLESVNSNKLVKP</sequence>
<dbReference type="Proteomes" id="UP001157418">
    <property type="component" value="Unassembled WGS sequence"/>
</dbReference>
<accession>A0AAU9NB29</accession>
<reference evidence="1 2" key="1">
    <citation type="submission" date="2022-01" db="EMBL/GenBank/DDBJ databases">
        <authorList>
            <person name="Xiong W."/>
            <person name="Schranz E."/>
        </authorList>
    </citation>
    <scope>NUCLEOTIDE SEQUENCE [LARGE SCALE GENOMIC DNA]</scope>
</reference>
<name>A0AAU9NB29_9ASTR</name>
<evidence type="ECO:0000313" key="1">
    <source>
        <dbReference type="EMBL" id="CAH1431970.1"/>
    </source>
</evidence>
<dbReference type="AlphaFoldDB" id="A0AAU9NB29"/>
<keyword evidence="2" id="KW-1185">Reference proteome</keyword>
<protein>
    <submittedName>
        <fullName evidence="1">Uncharacterized protein</fullName>
    </submittedName>
</protein>
<dbReference type="EMBL" id="CAKMRJ010003334">
    <property type="protein sequence ID" value="CAH1431970.1"/>
    <property type="molecule type" value="Genomic_DNA"/>
</dbReference>
<evidence type="ECO:0000313" key="2">
    <source>
        <dbReference type="Proteomes" id="UP001157418"/>
    </source>
</evidence>
<proteinExistence type="predicted"/>